<name>A0A448YF12_BRENA</name>
<dbReference type="PANTHER" id="PTHR31126">
    <property type="entry name" value="TYROSINE-PROTEIN PHOSPHATASE"/>
    <property type="match status" value="1"/>
</dbReference>
<dbReference type="FunFam" id="3.90.190.10:FF:000084">
    <property type="entry name" value="Tyrosine phospatase-like protein"/>
    <property type="match status" value="1"/>
</dbReference>
<proteinExistence type="predicted"/>
<dbReference type="AlphaFoldDB" id="A0A448YF12"/>
<dbReference type="Pfam" id="PF03162">
    <property type="entry name" value="Y_phosphatase2"/>
    <property type="match status" value="1"/>
</dbReference>
<dbReference type="STRING" id="13370.A0A448YF12"/>
<dbReference type="OrthoDB" id="6375174at2759"/>
<reference evidence="1 2" key="1">
    <citation type="submission" date="2018-12" db="EMBL/GenBank/DDBJ databases">
        <authorList>
            <person name="Tiukova I."/>
            <person name="Dainat J."/>
        </authorList>
    </citation>
    <scope>NUCLEOTIDE SEQUENCE [LARGE SCALE GENOMIC DNA]</scope>
</reference>
<gene>
    <name evidence="1" type="ORF">BRENAR_LOCUS238</name>
</gene>
<organism evidence="1 2">
    <name type="scientific">Brettanomyces naardenensis</name>
    <name type="common">Yeast</name>
    <dbReference type="NCBI Taxonomy" id="13370"/>
    <lineage>
        <taxon>Eukaryota</taxon>
        <taxon>Fungi</taxon>
        <taxon>Dikarya</taxon>
        <taxon>Ascomycota</taxon>
        <taxon>Saccharomycotina</taxon>
        <taxon>Pichiomycetes</taxon>
        <taxon>Pichiales</taxon>
        <taxon>Pichiaceae</taxon>
        <taxon>Brettanomyces</taxon>
    </lineage>
</organism>
<dbReference type="InParanoid" id="A0A448YF12"/>
<protein>
    <submittedName>
        <fullName evidence="1">DEKNAAC100650</fullName>
    </submittedName>
</protein>
<dbReference type="EMBL" id="CAACVR010000001">
    <property type="protein sequence ID" value="VEU19501.1"/>
    <property type="molecule type" value="Genomic_DNA"/>
</dbReference>
<dbReference type="InterPro" id="IPR029021">
    <property type="entry name" value="Prot-tyrosine_phosphatase-like"/>
</dbReference>
<evidence type="ECO:0000313" key="1">
    <source>
        <dbReference type="EMBL" id="VEU19501.1"/>
    </source>
</evidence>
<sequence>MTEQIPLSLVPPIKFSKIEPTLFRGAYPRPINYRYLSTLKLRTMVALVPYAITNQTDPSLVSFCESNDIQLIHIETDKDAKDKGKKRSIPIDHDQVLRVLELILDKRNNPVFIFCSNGGQISSLVVACLRKLQFWSSVSIYNEFTNFSTTINHNDRTFIENFRAKLKLPSASRRVDWIWNGISANVIEKHPHLQFAYFSDDTTEDGAKNIPQKN</sequence>
<accession>A0A448YF12</accession>
<dbReference type="Proteomes" id="UP000290900">
    <property type="component" value="Unassembled WGS sequence"/>
</dbReference>
<dbReference type="PANTHER" id="PTHR31126:SF14">
    <property type="entry name" value="TYROSINE-PROTEIN PHOSPHATASE OCA6-RELATED"/>
    <property type="match status" value="1"/>
</dbReference>
<evidence type="ECO:0000313" key="2">
    <source>
        <dbReference type="Proteomes" id="UP000290900"/>
    </source>
</evidence>
<dbReference type="Gene3D" id="3.90.190.10">
    <property type="entry name" value="Protein tyrosine phosphatase superfamily"/>
    <property type="match status" value="1"/>
</dbReference>
<dbReference type="SUPFAM" id="SSF52799">
    <property type="entry name" value="(Phosphotyrosine protein) phosphatases II"/>
    <property type="match status" value="1"/>
</dbReference>
<dbReference type="FunCoup" id="A0A448YF12">
    <property type="interactions" value="12"/>
</dbReference>
<dbReference type="InterPro" id="IPR004861">
    <property type="entry name" value="Siw14-like"/>
</dbReference>
<dbReference type="GO" id="GO:0016791">
    <property type="term" value="F:phosphatase activity"/>
    <property type="evidence" value="ECO:0007669"/>
    <property type="project" value="TreeGrafter"/>
</dbReference>
<keyword evidence="2" id="KW-1185">Reference proteome</keyword>